<dbReference type="SUPFAM" id="SSF48452">
    <property type="entry name" value="TPR-like"/>
    <property type="match status" value="1"/>
</dbReference>
<dbReference type="EMBL" id="GHBY01000459">
    <property type="protein sequence ID" value="MUP40636.1"/>
    <property type="molecule type" value="Transcribed_RNA"/>
</dbReference>
<feature type="repeat" description="TPR" evidence="17">
    <location>
        <begin position="469"/>
        <end position="502"/>
    </location>
</feature>
<dbReference type="GO" id="GO:0016560">
    <property type="term" value="P:protein import into peroxisome matrix, docking"/>
    <property type="evidence" value="ECO:0007669"/>
    <property type="project" value="TreeGrafter"/>
</dbReference>
<evidence type="ECO:0000256" key="14">
    <source>
        <dbReference type="ARBA" id="ARBA00032505"/>
    </source>
</evidence>
<dbReference type="Gene3D" id="1.25.40.10">
    <property type="entry name" value="Tetratricopeptide repeat domain"/>
    <property type="match status" value="1"/>
</dbReference>
<evidence type="ECO:0000256" key="6">
    <source>
        <dbReference type="ARBA" id="ARBA00022490"/>
    </source>
</evidence>
<keyword evidence="7" id="KW-1017">Isopeptide bond</keyword>
<evidence type="ECO:0000256" key="1">
    <source>
        <dbReference type="ARBA" id="ARBA00004253"/>
    </source>
</evidence>
<evidence type="ECO:0000256" key="4">
    <source>
        <dbReference type="ARBA" id="ARBA00018416"/>
    </source>
</evidence>
<evidence type="ECO:0000256" key="7">
    <source>
        <dbReference type="ARBA" id="ARBA00022499"/>
    </source>
</evidence>
<evidence type="ECO:0000256" key="17">
    <source>
        <dbReference type="PROSITE-ProRule" id="PRU00339"/>
    </source>
</evidence>
<dbReference type="PROSITE" id="PS50005">
    <property type="entry name" value="TPR"/>
    <property type="match status" value="1"/>
</dbReference>
<dbReference type="Pfam" id="PF00515">
    <property type="entry name" value="TPR_1"/>
    <property type="match status" value="1"/>
</dbReference>
<evidence type="ECO:0000256" key="12">
    <source>
        <dbReference type="ARBA" id="ARBA00023140"/>
    </source>
</evidence>
<evidence type="ECO:0000256" key="15">
    <source>
        <dbReference type="ARBA" id="ARBA00046072"/>
    </source>
</evidence>
<keyword evidence="10" id="KW-0832">Ubl conjugation</keyword>
<dbReference type="InterPro" id="IPR019734">
    <property type="entry name" value="TPR_rpt"/>
</dbReference>
<comment type="function">
    <text evidence="16">Receptor that mediates peroxisomal import of proteins containing a C-terminal PTS1-type tripeptide peroxisomal targeting signal (SKL-type). Binds to cargo proteins containing a PTS1 peroxisomal targeting signal in the cytosol, and translocates them into the peroxisome matrix by passing through the PEX13-PEX14 docking complex along with cargo proteins. PEX5 receptor is then retrotranslocated into the cytosol, leading to release of bound cargo in the peroxisome matrix, and reset for a subsequent peroxisome import cycle.</text>
</comment>
<dbReference type="PANTHER" id="PTHR10130">
    <property type="entry name" value="PEROXISOMAL TARGETING SIGNAL 1 RECEPTOR PEX5"/>
    <property type="match status" value="1"/>
</dbReference>
<keyword evidence="11" id="KW-0653">Protein transport</keyword>
<comment type="function">
    <text evidence="15">In addition to promoting peroxisomal translocation of proteins containing a PTS1 peroxisomal targeting signal, mediates peroxisomal import of proteins containing a C-terminal PTS2-type peroxisomal targeting signal via its interaction with PEX7. Interaction with PEX7 only takes place when PEX7 is associated with cargo proteins containing a PTS2 peroxisomal targeting signal. PEX7 along with PTS2-containing cargo proteins are then translocated through the PEX13-PEX14 docking complex together with PEX5.</text>
</comment>
<dbReference type="GO" id="GO:0005778">
    <property type="term" value="C:peroxisomal membrane"/>
    <property type="evidence" value="ECO:0007669"/>
    <property type="project" value="TreeGrafter"/>
</dbReference>
<sequence>MAMRDFVAGECGGPNPLMQLTNHLTRDYSYTKEKVLSLPDILPADQQSEYNNKQFEQNAENKMVQEFFSSQRIESRAPGTFHMGSLLEEMKEIEKAQNNIPIAPVGQFSADADSWSNDFCGQQNTFRGGLDVQWTNDFSSLPRNGTFIYNSISPWGTENMHDVSSYSEFSEAKDLLDDAKWVDDPELAKTANEILQTVDDPKFSDSEFFRFVKKIGEGKSVEEAGKYETGNAAAEKWASELTNQNENENKDVIAAKWVDEFAAIQGGTSQSNDVDFWDRLQKEWENMAKEDAEDEHPWLSDFDSVSNPTKHYVFEEDNPLKDHPSPFEEGLKKLQEGDIPSAVLYFEAAVQKDANHAEAWLYLGTSQAENEQDPEAIIALRKCLDVDNENLAAWMALAISYTNESYQEQACLALKEWLRVHPRYKHLIKDDATPQSKFGVMSIMSRELYSEVMDLYLNAVQSSPNEIDPDIQCGLGVLLNLSGDYDKAAECFQAALQVRPDDALLWNRLGATLANGYKSEEAVAAYHQTLALAPGFIRARYNLGISCINLGAHKEAVEHFLSALNLQAVGRAIEIRKHSSTSDNIWSTLRMTLSIMNRSDLYAAVDARDLNSLNKEFGMGS</sequence>
<keyword evidence="8" id="KW-0677">Repeat</keyword>
<keyword evidence="6" id="KW-0963">Cytoplasm</keyword>
<keyword evidence="9 17" id="KW-0802">TPR repeat</keyword>
<keyword evidence="18" id="KW-0675">Receptor</keyword>
<evidence type="ECO:0000256" key="2">
    <source>
        <dbReference type="ARBA" id="ARBA00004514"/>
    </source>
</evidence>
<evidence type="ECO:0000256" key="3">
    <source>
        <dbReference type="ARBA" id="ARBA00005348"/>
    </source>
</evidence>
<evidence type="ECO:0000256" key="16">
    <source>
        <dbReference type="ARBA" id="ARBA00046106"/>
    </source>
</evidence>
<evidence type="ECO:0000256" key="5">
    <source>
        <dbReference type="ARBA" id="ARBA00022448"/>
    </source>
</evidence>
<accession>A0A646QDC2</accession>
<evidence type="ECO:0000256" key="13">
    <source>
        <dbReference type="ARBA" id="ARBA00030232"/>
    </source>
</evidence>
<evidence type="ECO:0000256" key="9">
    <source>
        <dbReference type="ARBA" id="ARBA00022803"/>
    </source>
</evidence>
<dbReference type="GO" id="GO:0005829">
    <property type="term" value="C:cytosol"/>
    <property type="evidence" value="ECO:0007669"/>
    <property type="project" value="UniProtKB-SubCell"/>
</dbReference>
<keyword evidence="12" id="KW-0576">Peroxisome</keyword>
<keyword evidence="5" id="KW-0813">Transport</keyword>
<name>A0A646QDC2_9MYRI</name>
<comment type="similarity">
    <text evidence="3">Belongs to the peroxisomal targeting signal receptor family.</text>
</comment>
<dbReference type="FunFam" id="1.25.40.10:FF:000034">
    <property type="entry name" value="Peroxisomal biogenesis factor 5 isoform 1"/>
    <property type="match status" value="1"/>
</dbReference>
<dbReference type="SMART" id="SM00028">
    <property type="entry name" value="TPR"/>
    <property type="match status" value="5"/>
</dbReference>
<protein>
    <recommendedName>
        <fullName evidence="4">Peroxisomal targeting signal 1 receptor</fullName>
    </recommendedName>
    <alternativeName>
        <fullName evidence="13">PTS1-BP</fullName>
    </alternativeName>
    <alternativeName>
        <fullName evidence="14">Peroxin-5</fullName>
    </alternativeName>
</protein>
<dbReference type="PANTHER" id="PTHR10130:SF0">
    <property type="entry name" value="GH08708P"/>
    <property type="match status" value="1"/>
</dbReference>
<dbReference type="GO" id="GO:0005782">
    <property type="term" value="C:peroxisomal matrix"/>
    <property type="evidence" value="ECO:0007669"/>
    <property type="project" value="UniProtKB-SubCell"/>
</dbReference>
<evidence type="ECO:0000313" key="18">
    <source>
        <dbReference type="EMBL" id="MUP40636.1"/>
    </source>
</evidence>
<dbReference type="InterPro" id="IPR024111">
    <property type="entry name" value="PEX5/PEX5L"/>
</dbReference>
<dbReference type="GO" id="GO:0005052">
    <property type="term" value="F:peroxisome matrix targeting signal-1 binding"/>
    <property type="evidence" value="ECO:0007669"/>
    <property type="project" value="TreeGrafter"/>
</dbReference>
<reference evidence="18" key="1">
    <citation type="submission" date="2018-11" db="EMBL/GenBank/DDBJ databases">
        <title>Venom-gland transcriptomics and venom proteomics of the Florida green centipede (Hemiscolopendra marginata) reveal sex-based variation in a centipede venom.</title>
        <authorList>
            <person name="Nystrom G.S."/>
            <person name="Ward M.J."/>
            <person name="Ellsworth S.A."/>
            <person name="Rokyta D.R."/>
        </authorList>
    </citation>
    <scope>NUCLEOTIDE SEQUENCE</scope>
    <source>
        <tissue evidence="18">Venom gland</tissue>
    </source>
</reference>
<dbReference type="InterPro" id="IPR011990">
    <property type="entry name" value="TPR-like_helical_dom_sf"/>
</dbReference>
<evidence type="ECO:0000256" key="11">
    <source>
        <dbReference type="ARBA" id="ARBA00022927"/>
    </source>
</evidence>
<dbReference type="Pfam" id="PF13432">
    <property type="entry name" value="TPR_16"/>
    <property type="match status" value="2"/>
</dbReference>
<dbReference type="AlphaFoldDB" id="A0A646QDC2"/>
<organism evidence="18">
    <name type="scientific">Hemiscolopendra marginata</name>
    <dbReference type="NCBI Taxonomy" id="943146"/>
    <lineage>
        <taxon>Eukaryota</taxon>
        <taxon>Metazoa</taxon>
        <taxon>Ecdysozoa</taxon>
        <taxon>Arthropoda</taxon>
        <taxon>Myriapoda</taxon>
        <taxon>Chilopoda</taxon>
        <taxon>Pleurostigmophora</taxon>
        <taxon>Scolopendromorpha</taxon>
        <taxon>Scolopendridae</taxon>
        <taxon>Hemiscolopendra</taxon>
    </lineage>
</organism>
<evidence type="ECO:0000256" key="8">
    <source>
        <dbReference type="ARBA" id="ARBA00022737"/>
    </source>
</evidence>
<proteinExistence type="inferred from homology"/>
<evidence type="ECO:0000256" key="10">
    <source>
        <dbReference type="ARBA" id="ARBA00022843"/>
    </source>
</evidence>
<comment type="subcellular location">
    <subcellularLocation>
        <location evidence="2">Cytoplasm</location>
        <location evidence="2">Cytosol</location>
    </subcellularLocation>
    <subcellularLocation>
        <location evidence="1">Peroxisome matrix</location>
    </subcellularLocation>
</comment>